<comment type="caution">
    <text evidence="1">The sequence shown here is derived from an EMBL/GenBank/DDBJ whole genome shotgun (WGS) entry which is preliminary data.</text>
</comment>
<reference evidence="1" key="1">
    <citation type="submission" date="2020-11" db="EMBL/GenBank/DDBJ databases">
        <authorList>
            <consortium name="DOE Joint Genome Institute"/>
            <person name="Ahrendt S."/>
            <person name="Riley R."/>
            <person name="Andreopoulos W."/>
            <person name="Labutti K."/>
            <person name="Pangilinan J."/>
            <person name="Ruiz-Duenas F.J."/>
            <person name="Barrasa J.M."/>
            <person name="Sanchez-Garcia M."/>
            <person name="Camarero S."/>
            <person name="Miyauchi S."/>
            <person name="Serrano A."/>
            <person name="Linde D."/>
            <person name="Babiker R."/>
            <person name="Drula E."/>
            <person name="Ayuso-Fernandez I."/>
            <person name="Pacheco R."/>
            <person name="Padilla G."/>
            <person name="Ferreira P."/>
            <person name="Barriuso J."/>
            <person name="Kellner H."/>
            <person name="Castanera R."/>
            <person name="Alfaro M."/>
            <person name="Ramirez L."/>
            <person name="Pisabarro A.G."/>
            <person name="Kuo A."/>
            <person name="Tritt A."/>
            <person name="Lipzen A."/>
            <person name="He G."/>
            <person name="Yan M."/>
            <person name="Ng V."/>
            <person name="Cullen D."/>
            <person name="Martin F."/>
            <person name="Rosso M.-N."/>
            <person name="Henrissat B."/>
            <person name="Hibbett D."/>
            <person name="Martinez A.T."/>
            <person name="Grigoriev I.V."/>
        </authorList>
    </citation>
    <scope>NUCLEOTIDE SEQUENCE</scope>
    <source>
        <strain evidence="1">ATCC 90797</strain>
    </source>
</reference>
<evidence type="ECO:0000313" key="2">
    <source>
        <dbReference type="Proteomes" id="UP000807025"/>
    </source>
</evidence>
<keyword evidence="2" id="KW-1185">Reference proteome</keyword>
<protein>
    <submittedName>
        <fullName evidence="1">Uncharacterized protein</fullName>
    </submittedName>
</protein>
<gene>
    <name evidence="1" type="ORF">BDN71DRAFT_1436387</name>
</gene>
<dbReference type="AlphaFoldDB" id="A0A9P5ZIY1"/>
<proteinExistence type="predicted"/>
<sequence>MSSSNSSTCSPGKFNELISILLKMSLSPTKARALSAMLNMLADAMEEDNQGPKNSTPPLAETPANSPILFQFQQTSSLYSNTSSEETIASFSPTALIESNINNVNNPSDSNSGYWSLASLPPSSLPLPLPPPLRSPPSSLSASSKEKLKRWAAAWDAMKQQRTNEINPIVLHSAILLAPSLPAYSNKHGSHTKLPAFGMASSAPSDSISSTCLASPEGAYYCVFQLSNWRPLTFYVAPPFPKGPLYVITHGREIGIFCGWPHVLPLISRVQTVSHCKISSIEQGEQIMWDEYVRGTCMVI</sequence>
<evidence type="ECO:0000313" key="1">
    <source>
        <dbReference type="EMBL" id="KAF9488075.1"/>
    </source>
</evidence>
<dbReference type="EMBL" id="MU154733">
    <property type="protein sequence ID" value="KAF9488075.1"/>
    <property type="molecule type" value="Genomic_DNA"/>
</dbReference>
<organism evidence="1 2">
    <name type="scientific">Pleurotus eryngii</name>
    <name type="common">Boletus of the steppes</name>
    <dbReference type="NCBI Taxonomy" id="5323"/>
    <lineage>
        <taxon>Eukaryota</taxon>
        <taxon>Fungi</taxon>
        <taxon>Dikarya</taxon>
        <taxon>Basidiomycota</taxon>
        <taxon>Agaricomycotina</taxon>
        <taxon>Agaricomycetes</taxon>
        <taxon>Agaricomycetidae</taxon>
        <taxon>Agaricales</taxon>
        <taxon>Pleurotineae</taxon>
        <taxon>Pleurotaceae</taxon>
        <taxon>Pleurotus</taxon>
    </lineage>
</organism>
<name>A0A9P5ZIY1_PLEER</name>
<dbReference type="Proteomes" id="UP000807025">
    <property type="component" value="Unassembled WGS sequence"/>
</dbReference>
<accession>A0A9P5ZIY1</accession>
<dbReference type="OrthoDB" id="3270804at2759"/>